<keyword evidence="1" id="KW-0812">Transmembrane</keyword>
<evidence type="ECO:0000313" key="2">
    <source>
        <dbReference type="EMBL" id="OGI92524.1"/>
    </source>
</evidence>
<proteinExistence type="predicted"/>
<name>A0A1F6XE65_9BACT</name>
<protein>
    <submittedName>
        <fullName evidence="2">Uncharacterized protein</fullName>
    </submittedName>
</protein>
<dbReference type="AlphaFoldDB" id="A0A1F6XE65"/>
<evidence type="ECO:0000256" key="1">
    <source>
        <dbReference type="SAM" id="Phobius"/>
    </source>
</evidence>
<organism evidence="2 3">
    <name type="scientific">Candidatus Nomurabacteria bacterium RIFCSPLOWO2_01_FULL_46_18</name>
    <dbReference type="NCBI Taxonomy" id="1801783"/>
    <lineage>
        <taxon>Bacteria</taxon>
        <taxon>Candidatus Nomuraibacteriota</taxon>
    </lineage>
</organism>
<dbReference type="Proteomes" id="UP000179381">
    <property type="component" value="Unassembled WGS sequence"/>
</dbReference>
<feature type="transmembrane region" description="Helical" evidence="1">
    <location>
        <begin position="56"/>
        <end position="77"/>
    </location>
</feature>
<gene>
    <name evidence="2" type="ORF">A2933_00215</name>
</gene>
<comment type="caution">
    <text evidence="2">The sequence shown here is derived from an EMBL/GenBank/DDBJ whole genome shotgun (WGS) entry which is preliminary data.</text>
</comment>
<reference evidence="2 3" key="1">
    <citation type="journal article" date="2016" name="Nat. Commun.">
        <title>Thousands of microbial genomes shed light on interconnected biogeochemical processes in an aquifer system.</title>
        <authorList>
            <person name="Anantharaman K."/>
            <person name="Brown C.T."/>
            <person name="Hug L.A."/>
            <person name="Sharon I."/>
            <person name="Castelle C.J."/>
            <person name="Probst A.J."/>
            <person name="Thomas B.C."/>
            <person name="Singh A."/>
            <person name="Wilkins M.J."/>
            <person name="Karaoz U."/>
            <person name="Brodie E.L."/>
            <person name="Williams K.H."/>
            <person name="Hubbard S.S."/>
            <person name="Banfield J.F."/>
        </authorList>
    </citation>
    <scope>NUCLEOTIDE SEQUENCE [LARGE SCALE GENOMIC DNA]</scope>
</reference>
<dbReference type="EMBL" id="MFVH01000008">
    <property type="protein sequence ID" value="OGI92524.1"/>
    <property type="molecule type" value="Genomic_DNA"/>
</dbReference>
<keyword evidence="1" id="KW-0472">Membrane</keyword>
<keyword evidence="1" id="KW-1133">Transmembrane helix</keyword>
<evidence type="ECO:0000313" key="3">
    <source>
        <dbReference type="Proteomes" id="UP000179381"/>
    </source>
</evidence>
<accession>A0A1F6XE65</accession>
<sequence>METEDKHKSVPSVQTYTDDMVKVIEDSGGTLVKKIIKEEEAREAEKLHPKSRKNSLFALAGSLFLIFGLAILFALALNQDRGSIPLEVTKQSLKIIFTDGVSTLEIGGLKKEEIAAALFSKKEENQVKQGGIEAIYLTEGGEPVGLRHFIALAGANLPLDRVDFVDDNFLIGVFNQEGEKSLFFLLKARSFPDIFPAMRVWEKKMFSDLRGFFGLEVTLDLESKSFEDGIIKNKNARVLYGDIGQPVFFYIFLDEQSTIIAGSLDAVEEVWLRLSQSEVRR</sequence>